<keyword evidence="2" id="KW-1185">Reference proteome</keyword>
<dbReference type="AlphaFoldDB" id="A0A4Z2E3F7"/>
<accession>A0A4Z2E3F7</accession>
<evidence type="ECO:0000313" key="1">
    <source>
        <dbReference type="EMBL" id="TNN23253.1"/>
    </source>
</evidence>
<dbReference type="Proteomes" id="UP000314294">
    <property type="component" value="Unassembled WGS sequence"/>
</dbReference>
<name>A0A4Z2E3F7_9TELE</name>
<reference evidence="1 2" key="1">
    <citation type="submission" date="2019-03" db="EMBL/GenBank/DDBJ databases">
        <title>First draft genome of Liparis tanakae, snailfish: a comprehensive survey of snailfish specific genes.</title>
        <authorList>
            <person name="Kim W."/>
            <person name="Song I."/>
            <person name="Jeong J.-H."/>
            <person name="Kim D."/>
            <person name="Kim S."/>
            <person name="Ryu S."/>
            <person name="Song J.Y."/>
            <person name="Lee S.K."/>
        </authorList>
    </citation>
    <scope>NUCLEOTIDE SEQUENCE [LARGE SCALE GENOMIC DNA]</scope>
    <source>
        <tissue evidence="1">Muscle</tissue>
    </source>
</reference>
<dbReference type="EMBL" id="SRLO01019187">
    <property type="protein sequence ID" value="TNN23253.1"/>
    <property type="molecule type" value="Genomic_DNA"/>
</dbReference>
<gene>
    <name evidence="1" type="ORF">EYF80_066628</name>
</gene>
<organism evidence="1 2">
    <name type="scientific">Liparis tanakae</name>
    <name type="common">Tanaka's snailfish</name>
    <dbReference type="NCBI Taxonomy" id="230148"/>
    <lineage>
        <taxon>Eukaryota</taxon>
        <taxon>Metazoa</taxon>
        <taxon>Chordata</taxon>
        <taxon>Craniata</taxon>
        <taxon>Vertebrata</taxon>
        <taxon>Euteleostomi</taxon>
        <taxon>Actinopterygii</taxon>
        <taxon>Neopterygii</taxon>
        <taxon>Teleostei</taxon>
        <taxon>Neoteleostei</taxon>
        <taxon>Acanthomorphata</taxon>
        <taxon>Eupercaria</taxon>
        <taxon>Perciformes</taxon>
        <taxon>Cottioidei</taxon>
        <taxon>Cottales</taxon>
        <taxon>Liparidae</taxon>
        <taxon>Liparis</taxon>
    </lineage>
</organism>
<comment type="caution">
    <text evidence="1">The sequence shown here is derived from an EMBL/GenBank/DDBJ whole genome shotgun (WGS) entry which is preliminary data.</text>
</comment>
<sequence>MEIQLLENEDTASVLQHPSPLKDPILSSRTPKQLLRPPFLFRLHERLEVLWRSLKSRARRFCLASRTELLGSEGSWSWSWSSGAPNHDLSVSPSFFFSCSEEEYGAGAGGVLAPPARSSSIRAQQQTRARAFMVGM</sequence>
<protein>
    <submittedName>
        <fullName evidence="1">Uncharacterized protein</fullName>
    </submittedName>
</protein>
<evidence type="ECO:0000313" key="2">
    <source>
        <dbReference type="Proteomes" id="UP000314294"/>
    </source>
</evidence>
<proteinExistence type="predicted"/>